<gene>
    <name evidence="1" type="ORF">M9H77_23466</name>
</gene>
<proteinExistence type="predicted"/>
<keyword evidence="2" id="KW-1185">Reference proteome</keyword>
<sequence>MPSQGVAEVEPLTPSIVDELPRIKKLPQAKIEKSLETHIEKEISNEDSFDIMNEKSIEKEDCNEFKEKERVEEKESLSKNSCYFYSISTLCEKISLKHPCTWTSMLGRNHTIEFEEQGEIVGKELSLCQEDSLISPFLKPSLLSHKVSYVELKLFLASYISHLSIIGDACSIFFGGSLFLVDPYASTCLSSHAFLEDLSLNSGSMFDPSCHDFGFMNNASIDSMVVWFEVGMCFT</sequence>
<reference evidence="2" key="1">
    <citation type="journal article" date="2023" name="Nat. Plants">
        <title>Single-cell RNA sequencing provides a high-resolution roadmap for understanding the multicellular compartmentation of specialized metabolism.</title>
        <authorList>
            <person name="Sun S."/>
            <person name="Shen X."/>
            <person name="Li Y."/>
            <person name="Li Y."/>
            <person name="Wang S."/>
            <person name="Li R."/>
            <person name="Zhang H."/>
            <person name="Shen G."/>
            <person name="Guo B."/>
            <person name="Wei J."/>
            <person name="Xu J."/>
            <person name="St-Pierre B."/>
            <person name="Chen S."/>
            <person name="Sun C."/>
        </authorList>
    </citation>
    <scope>NUCLEOTIDE SEQUENCE [LARGE SCALE GENOMIC DNA]</scope>
</reference>
<accession>A0ACC0AWA3</accession>
<name>A0ACC0AWA3_CATRO</name>
<evidence type="ECO:0000313" key="1">
    <source>
        <dbReference type="EMBL" id="KAI5664143.1"/>
    </source>
</evidence>
<comment type="caution">
    <text evidence="1">The sequence shown here is derived from an EMBL/GenBank/DDBJ whole genome shotgun (WGS) entry which is preliminary data.</text>
</comment>
<dbReference type="Proteomes" id="UP001060085">
    <property type="component" value="Linkage Group LG05"/>
</dbReference>
<evidence type="ECO:0000313" key="2">
    <source>
        <dbReference type="Proteomes" id="UP001060085"/>
    </source>
</evidence>
<dbReference type="EMBL" id="CM044705">
    <property type="protein sequence ID" value="KAI5664143.1"/>
    <property type="molecule type" value="Genomic_DNA"/>
</dbReference>
<organism evidence="1 2">
    <name type="scientific">Catharanthus roseus</name>
    <name type="common">Madagascar periwinkle</name>
    <name type="synonym">Vinca rosea</name>
    <dbReference type="NCBI Taxonomy" id="4058"/>
    <lineage>
        <taxon>Eukaryota</taxon>
        <taxon>Viridiplantae</taxon>
        <taxon>Streptophyta</taxon>
        <taxon>Embryophyta</taxon>
        <taxon>Tracheophyta</taxon>
        <taxon>Spermatophyta</taxon>
        <taxon>Magnoliopsida</taxon>
        <taxon>eudicotyledons</taxon>
        <taxon>Gunneridae</taxon>
        <taxon>Pentapetalae</taxon>
        <taxon>asterids</taxon>
        <taxon>lamiids</taxon>
        <taxon>Gentianales</taxon>
        <taxon>Apocynaceae</taxon>
        <taxon>Rauvolfioideae</taxon>
        <taxon>Vinceae</taxon>
        <taxon>Catharanthinae</taxon>
        <taxon>Catharanthus</taxon>
    </lineage>
</organism>
<protein>
    <submittedName>
        <fullName evidence="1">Uncharacterized protein</fullName>
    </submittedName>
</protein>